<comment type="caution">
    <text evidence="9">The sequence shown here is derived from an EMBL/GenBank/DDBJ whole genome shotgun (WGS) entry which is preliminary data.</text>
</comment>
<dbReference type="InterPro" id="IPR004364">
    <property type="entry name" value="Aa-tRNA-synt_II"/>
</dbReference>
<keyword evidence="2 7" id="KW-0436">Ligase</keyword>
<evidence type="ECO:0000259" key="8">
    <source>
        <dbReference type="PROSITE" id="PS50862"/>
    </source>
</evidence>
<dbReference type="PANTHER" id="PTHR22594">
    <property type="entry name" value="ASPARTYL/LYSYL-TRNA SYNTHETASE"/>
    <property type="match status" value="1"/>
</dbReference>
<keyword evidence="10" id="KW-1185">Reference proteome</keyword>
<sequence length="479" mass="54911">MSQRVKVKQILQDEKTDYNVVVKGWIRSFRNNQFIALNDGSTNNNIQVVIDQESVTPELLKRLTTGAAISVSGQVIPSMGKGQRVELKAIELEILGDCDPEKYPLQLKNRPSLEYLREIAHLRFRTNTFGAIFRLRHSLAFAVHKFFNEKGFVYLHTPIITASDAEGAGEMFHVTSFDLKNPPLTESGEINYKEDFFGRATNLTVSGQLEGELGAMAFGDIYTFGPTFRAENSNTARHLAEFWMIEPEMAFYDLEDNMNLAEAFIKYVLGYALENNREDLEFLAQRLLEEEKQKPQQERSEMGLIEKLEFVLNNEFVRITYTEAIDILKNSKPNKTKKFSYLIEEWGADLQSEHERYLVEKHFKKPVILTDYPKAIKAFYMKQNEDGKTVRAMDILFPGIGEIVGGSQREENYDKLVARMEEMHLPVEEMSWYLDTRRFGSAPHAGFGLGFERLVLFASGMGNIRDVIPFPRTPKSADF</sequence>
<evidence type="ECO:0000256" key="3">
    <source>
        <dbReference type="ARBA" id="ARBA00022741"/>
    </source>
</evidence>
<comment type="similarity">
    <text evidence="1 7">Belongs to the class-II aminoacyl-tRNA synthetase family.</text>
</comment>
<evidence type="ECO:0000256" key="6">
    <source>
        <dbReference type="ARBA" id="ARBA00023146"/>
    </source>
</evidence>
<evidence type="ECO:0000256" key="2">
    <source>
        <dbReference type="ARBA" id="ARBA00022598"/>
    </source>
</evidence>
<comment type="subcellular location">
    <subcellularLocation>
        <location evidence="7">Cytoplasm</location>
    </subcellularLocation>
</comment>
<dbReference type="GO" id="GO:0005524">
    <property type="term" value="F:ATP binding"/>
    <property type="evidence" value="ECO:0007669"/>
    <property type="project" value="UniProtKB-UniRule"/>
</dbReference>
<dbReference type="Gene3D" id="3.30.930.10">
    <property type="entry name" value="Bira Bifunctional Protein, Domain 2"/>
    <property type="match status" value="1"/>
</dbReference>
<protein>
    <recommendedName>
        <fullName evidence="7">Asparagine--tRNA ligase</fullName>
        <ecNumber evidence="7">6.1.1.22</ecNumber>
    </recommendedName>
    <alternativeName>
        <fullName evidence="7">Asparaginyl-tRNA synthetase</fullName>
        <shortName evidence="7">AsnRS</shortName>
    </alternativeName>
</protein>
<dbReference type="OrthoDB" id="9802326at2"/>
<dbReference type="RefSeq" id="WP_146306316.1">
    <property type="nucleotide sequence ID" value="NZ_VOHS01000017.1"/>
</dbReference>
<comment type="subunit">
    <text evidence="7">Homodimer.</text>
</comment>
<evidence type="ECO:0000256" key="4">
    <source>
        <dbReference type="ARBA" id="ARBA00022840"/>
    </source>
</evidence>
<evidence type="ECO:0000256" key="5">
    <source>
        <dbReference type="ARBA" id="ARBA00022917"/>
    </source>
</evidence>
<dbReference type="GO" id="GO:0003676">
    <property type="term" value="F:nucleic acid binding"/>
    <property type="evidence" value="ECO:0007669"/>
    <property type="project" value="InterPro"/>
</dbReference>
<dbReference type="Proteomes" id="UP000318815">
    <property type="component" value="Unassembled WGS sequence"/>
</dbReference>
<dbReference type="AlphaFoldDB" id="A0A5C6LQZ3"/>
<dbReference type="CDD" id="cd00776">
    <property type="entry name" value="AsxRS_core"/>
    <property type="match status" value="1"/>
</dbReference>
<dbReference type="PROSITE" id="PS50862">
    <property type="entry name" value="AA_TRNA_LIGASE_II"/>
    <property type="match status" value="1"/>
</dbReference>
<name>A0A5C6LQZ3_9BACT</name>
<dbReference type="HAMAP" id="MF_00534">
    <property type="entry name" value="Asn_tRNA_synth"/>
    <property type="match status" value="1"/>
</dbReference>
<dbReference type="InterPro" id="IPR045864">
    <property type="entry name" value="aa-tRNA-synth_II/BPL/LPL"/>
</dbReference>
<feature type="domain" description="Aminoacyl-transfer RNA synthetases class-II family profile" evidence="8">
    <location>
        <begin position="133"/>
        <end position="469"/>
    </location>
</feature>
<gene>
    <name evidence="7 9" type="primary">asnS</name>
    <name evidence="9" type="ORF">FEF09_17535</name>
</gene>
<evidence type="ECO:0000313" key="10">
    <source>
        <dbReference type="Proteomes" id="UP000318815"/>
    </source>
</evidence>
<dbReference type="EMBL" id="VOHS01000017">
    <property type="protein sequence ID" value="TWV99301.1"/>
    <property type="molecule type" value="Genomic_DNA"/>
</dbReference>
<keyword evidence="5 7" id="KW-0648">Protein biosynthesis</keyword>
<dbReference type="InterPro" id="IPR012340">
    <property type="entry name" value="NA-bd_OB-fold"/>
</dbReference>
<accession>A0A5C6LQZ3</accession>
<dbReference type="InterPro" id="IPR004522">
    <property type="entry name" value="Asn-tRNA-ligase"/>
</dbReference>
<dbReference type="Pfam" id="PF00152">
    <property type="entry name" value="tRNA-synt_2"/>
    <property type="match status" value="1"/>
</dbReference>
<dbReference type="FunFam" id="3.30.930.10:FF:000016">
    <property type="entry name" value="Asparagine--tRNA ligase"/>
    <property type="match status" value="1"/>
</dbReference>
<dbReference type="CDD" id="cd04318">
    <property type="entry name" value="EcAsnRS_like_N"/>
    <property type="match status" value="1"/>
</dbReference>
<dbReference type="PRINTS" id="PR01042">
    <property type="entry name" value="TRNASYNTHASP"/>
</dbReference>
<dbReference type="GO" id="GO:0005737">
    <property type="term" value="C:cytoplasm"/>
    <property type="evidence" value="ECO:0007669"/>
    <property type="project" value="UniProtKB-SubCell"/>
</dbReference>
<dbReference type="EC" id="6.1.1.22" evidence="7"/>
<dbReference type="GO" id="GO:0004816">
    <property type="term" value="F:asparagine-tRNA ligase activity"/>
    <property type="evidence" value="ECO:0007669"/>
    <property type="project" value="UniProtKB-UniRule"/>
</dbReference>
<dbReference type="InterPro" id="IPR002312">
    <property type="entry name" value="Asp/Asn-tRNA-synth_IIb"/>
</dbReference>
<keyword evidence="3 7" id="KW-0547">Nucleotide-binding</keyword>
<dbReference type="SUPFAM" id="SSF55681">
    <property type="entry name" value="Class II aaRS and biotin synthetases"/>
    <property type="match status" value="1"/>
</dbReference>
<comment type="catalytic activity">
    <reaction evidence="7">
        <text>tRNA(Asn) + L-asparagine + ATP = L-asparaginyl-tRNA(Asn) + AMP + diphosphate + H(+)</text>
        <dbReference type="Rhea" id="RHEA:11180"/>
        <dbReference type="Rhea" id="RHEA-COMP:9659"/>
        <dbReference type="Rhea" id="RHEA-COMP:9674"/>
        <dbReference type="ChEBI" id="CHEBI:15378"/>
        <dbReference type="ChEBI" id="CHEBI:30616"/>
        <dbReference type="ChEBI" id="CHEBI:33019"/>
        <dbReference type="ChEBI" id="CHEBI:58048"/>
        <dbReference type="ChEBI" id="CHEBI:78442"/>
        <dbReference type="ChEBI" id="CHEBI:78515"/>
        <dbReference type="ChEBI" id="CHEBI:456215"/>
        <dbReference type="EC" id="6.1.1.22"/>
    </reaction>
</comment>
<dbReference type="GO" id="GO:0006421">
    <property type="term" value="P:asparaginyl-tRNA aminoacylation"/>
    <property type="evidence" value="ECO:0007669"/>
    <property type="project" value="UniProtKB-UniRule"/>
</dbReference>
<reference evidence="9 10" key="1">
    <citation type="submission" date="2019-08" db="EMBL/GenBank/DDBJ databases">
        <title>Whole genome sequencing of chitin degrading bacteria Chitinophaga pinensis YS16.</title>
        <authorList>
            <person name="Singh R.P."/>
            <person name="Manchanda G."/>
            <person name="Maurya I.K."/>
            <person name="Joshi N.K."/>
            <person name="Srivastava A.K."/>
        </authorList>
    </citation>
    <scope>NUCLEOTIDE SEQUENCE [LARGE SCALE GENOMIC DNA]</scope>
    <source>
        <strain evidence="9 10">YS-16</strain>
    </source>
</reference>
<dbReference type="PANTHER" id="PTHR22594:SF34">
    <property type="entry name" value="ASPARAGINE--TRNA LIGASE, MITOCHONDRIAL-RELATED"/>
    <property type="match status" value="1"/>
</dbReference>
<dbReference type="Gene3D" id="2.40.50.140">
    <property type="entry name" value="Nucleic acid-binding proteins"/>
    <property type="match status" value="1"/>
</dbReference>
<keyword evidence="6 7" id="KW-0030">Aminoacyl-tRNA synthetase</keyword>
<dbReference type="InterPro" id="IPR004365">
    <property type="entry name" value="NA-bd_OB_tRNA"/>
</dbReference>
<keyword evidence="7" id="KW-0963">Cytoplasm</keyword>
<evidence type="ECO:0000256" key="1">
    <source>
        <dbReference type="ARBA" id="ARBA00008226"/>
    </source>
</evidence>
<keyword evidence="4 7" id="KW-0067">ATP-binding</keyword>
<dbReference type="NCBIfam" id="NF003037">
    <property type="entry name" value="PRK03932.1"/>
    <property type="match status" value="1"/>
</dbReference>
<dbReference type="Pfam" id="PF01336">
    <property type="entry name" value="tRNA_anti-codon"/>
    <property type="match status" value="1"/>
</dbReference>
<proteinExistence type="inferred from homology"/>
<organism evidence="9 10">
    <name type="scientific">Chitinophaga pinensis</name>
    <dbReference type="NCBI Taxonomy" id="79329"/>
    <lineage>
        <taxon>Bacteria</taxon>
        <taxon>Pseudomonadati</taxon>
        <taxon>Bacteroidota</taxon>
        <taxon>Chitinophagia</taxon>
        <taxon>Chitinophagales</taxon>
        <taxon>Chitinophagaceae</taxon>
        <taxon>Chitinophaga</taxon>
    </lineage>
</organism>
<dbReference type="NCBIfam" id="TIGR00457">
    <property type="entry name" value="asnS"/>
    <property type="match status" value="1"/>
</dbReference>
<evidence type="ECO:0000313" key="9">
    <source>
        <dbReference type="EMBL" id="TWV99301.1"/>
    </source>
</evidence>
<dbReference type="SUPFAM" id="SSF50249">
    <property type="entry name" value="Nucleic acid-binding proteins"/>
    <property type="match status" value="1"/>
</dbReference>
<evidence type="ECO:0000256" key="7">
    <source>
        <dbReference type="HAMAP-Rule" id="MF_00534"/>
    </source>
</evidence>
<dbReference type="InterPro" id="IPR006195">
    <property type="entry name" value="aa-tRNA-synth_II"/>
</dbReference>